<dbReference type="AlphaFoldDB" id="A0A162ZS11"/>
<reference evidence="3" key="1">
    <citation type="submission" date="2015-06" db="EMBL/GenBank/DDBJ databases">
        <title>Expansion of signal transduction pathways in fungi by whole-genome duplication.</title>
        <authorList>
            <consortium name="DOE Joint Genome Institute"/>
            <person name="Corrochano L.M."/>
            <person name="Kuo A."/>
            <person name="Marcet-Houben M."/>
            <person name="Polaino S."/>
            <person name="Salamov A."/>
            <person name="Villalobos J.M."/>
            <person name="Alvarez M.I."/>
            <person name="Avalos J."/>
            <person name="Benito E.P."/>
            <person name="Benoit I."/>
            <person name="Burger G."/>
            <person name="Camino L.P."/>
            <person name="Canovas D."/>
            <person name="Cerda-Olmedo E."/>
            <person name="Cheng J.-F."/>
            <person name="Dominguez A."/>
            <person name="Elias M."/>
            <person name="Eslava A.P."/>
            <person name="Glaser F."/>
            <person name="Grimwood J."/>
            <person name="Gutierrez G."/>
            <person name="Heitman J."/>
            <person name="Henrissat B."/>
            <person name="Iturriaga E.A."/>
            <person name="Lang B.F."/>
            <person name="Lavin J.L."/>
            <person name="Lee S."/>
            <person name="Li W."/>
            <person name="Lindquist E."/>
            <person name="Lopez-Garcia S."/>
            <person name="Luque E.M."/>
            <person name="Marcos A.T."/>
            <person name="Martin J."/>
            <person name="McCluskey K."/>
            <person name="Medina H.R."/>
            <person name="Miralles-Duran A."/>
            <person name="Miyazaki A."/>
            <person name="Munoz-Torres E."/>
            <person name="Oguiza J.A."/>
            <person name="Ohm R."/>
            <person name="Olmedo M."/>
            <person name="Orejas M."/>
            <person name="Ortiz-Castellanos L."/>
            <person name="Pisabarro A.G."/>
            <person name="Rodriguez-Romero J."/>
            <person name="Ruiz-Herrera J."/>
            <person name="Ruiz-Vazquez R."/>
            <person name="Sanz C."/>
            <person name="Schackwitz W."/>
            <person name="Schmutz J."/>
            <person name="Shahriari M."/>
            <person name="Shelest E."/>
            <person name="Silva-Franco F."/>
            <person name="Soanes D."/>
            <person name="Syed K."/>
            <person name="Tagua V.G."/>
            <person name="Talbot N.J."/>
            <person name="Thon M."/>
            <person name="De vries R.P."/>
            <person name="Wiebenga A."/>
            <person name="Yadav J.S."/>
            <person name="Braun E.L."/>
            <person name="Baker S."/>
            <person name="Garre V."/>
            <person name="Horwitz B."/>
            <person name="Torres-Martinez S."/>
            <person name="Idnurm A."/>
            <person name="Herrera-Estrella A."/>
            <person name="Gabaldon T."/>
            <person name="Grigoriev I.V."/>
        </authorList>
    </citation>
    <scope>NUCLEOTIDE SEQUENCE [LARGE SCALE GENOMIC DNA]</scope>
    <source>
        <strain evidence="3">NRRL 1555(-)</strain>
    </source>
</reference>
<dbReference type="VEuPathDB" id="FungiDB:PHYBLDRAFT_77375"/>
<dbReference type="OrthoDB" id="2319449at2759"/>
<keyword evidence="1" id="KW-0732">Signal</keyword>
<gene>
    <name evidence="2" type="ORF">PHYBLDRAFT_77375</name>
</gene>
<protein>
    <submittedName>
        <fullName evidence="2">Uncharacterized protein</fullName>
    </submittedName>
</protein>
<evidence type="ECO:0000256" key="1">
    <source>
        <dbReference type="SAM" id="SignalP"/>
    </source>
</evidence>
<organism evidence="2 3">
    <name type="scientific">Phycomyces blakesleeanus (strain ATCC 8743b / DSM 1359 / FGSC 10004 / NBRC 33097 / NRRL 1555)</name>
    <dbReference type="NCBI Taxonomy" id="763407"/>
    <lineage>
        <taxon>Eukaryota</taxon>
        <taxon>Fungi</taxon>
        <taxon>Fungi incertae sedis</taxon>
        <taxon>Mucoromycota</taxon>
        <taxon>Mucoromycotina</taxon>
        <taxon>Mucoromycetes</taxon>
        <taxon>Mucorales</taxon>
        <taxon>Phycomycetaceae</taxon>
        <taxon>Phycomyces</taxon>
    </lineage>
</organism>
<dbReference type="GeneID" id="29004155"/>
<evidence type="ECO:0000313" key="2">
    <source>
        <dbReference type="EMBL" id="OAD68681.1"/>
    </source>
</evidence>
<sequence>MKLSLILSCAIVMFSATLVQADSLQDEIDAATKKFCGGIKVTAPTTNKVFSDPKKVKVTVTRVPNSLAKVINGVDIYSINSKGKPTYLGTPWKGTYKLTKSATLTVNVNKVKGLKFPSQFMFRVWVHNTSGPDCTLMSKVFKVKSGSHSNAAEEDEQINALDANIDRGCFGVDITNPATGDHKSSGALDSVQIQRDSSSPVEVFNALTLFKVDLSTREPVQVADAWAGNETVHSMFNIKSTLPTVDAADAAAFAYYYKLSTTTQHEESCDFYSHPFYLDA</sequence>
<dbReference type="Proteomes" id="UP000077315">
    <property type="component" value="Unassembled WGS sequence"/>
</dbReference>
<dbReference type="EMBL" id="KV440994">
    <property type="protein sequence ID" value="OAD68681.1"/>
    <property type="molecule type" value="Genomic_DNA"/>
</dbReference>
<accession>A0A162ZS11</accession>
<name>A0A162ZS11_PHYB8</name>
<feature type="signal peptide" evidence="1">
    <location>
        <begin position="1"/>
        <end position="21"/>
    </location>
</feature>
<dbReference type="InParanoid" id="A0A162ZS11"/>
<feature type="chain" id="PRO_5007841328" evidence="1">
    <location>
        <begin position="22"/>
        <end position="280"/>
    </location>
</feature>
<keyword evidence="3" id="KW-1185">Reference proteome</keyword>
<dbReference type="RefSeq" id="XP_018286721.1">
    <property type="nucleotide sequence ID" value="XM_018443250.1"/>
</dbReference>
<proteinExistence type="predicted"/>
<evidence type="ECO:0000313" key="3">
    <source>
        <dbReference type="Proteomes" id="UP000077315"/>
    </source>
</evidence>